<evidence type="ECO:0000313" key="5">
    <source>
        <dbReference type="Proteomes" id="UP000291189"/>
    </source>
</evidence>
<dbReference type="Pfam" id="PF13581">
    <property type="entry name" value="HATPase_c_2"/>
    <property type="match status" value="1"/>
</dbReference>
<evidence type="ECO:0000259" key="2">
    <source>
        <dbReference type="Pfam" id="PF13581"/>
    </source>
</evidence>
<dbReference type="Pfam" id="PF14417">
    <property type="entry name" value="MEDS"/>
    <property type="match status" value="1"/>
</dbReference>
<dbReference type="PANTHER" id="PTHR35526">
    <property type="entry name" value="ANTI-SIGMA-F FACTOR RSBW-RELATED"/>
    <property type="match status" value="1"/>
</dbReference>
<sequence length="302" mass="32174">MGVAGAAFRHDVVFYDGGAGLLPAVLPFVEGGVERGEPTLVALAGRRLTLVRDAMGDRARAVEWIDMADIGRNPACLIPAWRTMLQEHDADAPLNGVAEPAWPGRSDAELSETLLNEALFNLAFEPTRPLRLLCPYDRRGLPAGVVEEAARVHTGVDDLVTGIEHARLMFTRPLPGAPEGTAGIPFDGATLGLVRGLVRREAEAVRLHPHTTDDLVLAVHEVAANSVVHGGGSGSVAVWRGAGSLVVDVRDPGVIDDLLVGRGSIELASEHGRGVWIANQLCDLVQVRSGEHGTQVRLHTWL</sequence>
<protein>
    <submittedName>
        <fullName evidence="4">Sensor histidine kinase</fullName>
    </submittedName>
</protein>
<dbReference type="OrthoDB" id="4088450at2"/>
<reference evidence="4 5" key="1">
    <citation type="submission" date="2019-01" db="EMBL/GenBank/DDBJ databases">
        <title>Nocardioides guangzhouensis sp. nov., an actinobacterium isolated from soil.</title>
        <authorList>
            <person name="Fu Y."/>
            <person name="Cai Y."/>
            <person name="Lin Z."/>
            <person name="Chen P."/>
        </authorList>
    </citation>
    <scope>NUCLEOTIDE SEQUENCE [LARGE SCALE GENOMIC DNA]</scope>
    <source>
        <strain evidence="4 5">NBRC 105384</strain>
    </source>
</reference>
<dbReference type="NCBIfam" id="NF041045">
    <property type="entry name" value="RsbA_anti_sig"/>
    <property type="match status" value="1"/>
</dbReference>
<evidence type="ECO:0000256" key="1">
    <source>
        <dbReference type="ARBA" id="ARBA00022527"/>
    </source>
</evidence>
<dbReference type="InterPro" id="IPR025847">
    <property type="entry name" value="MEDS_domain"/>
</dbReference>
<accession>A0A4Q5IX93</accession>
<comment type="caution">
    <text evidence="4">The sequence shown here is derived from an EMBL/GenBank/DDBJ whole genome shotgun (WGS) entry which is preliminary data.</text>
</comment>
<evidence type="ECO:0000259" key="3">
    <source>
        <dbReference type="Pfam" id="PF14417"/>
    </source>
</evidence>
<dbReference type="InterPro" id="IPR050267">
    <property type="entry name" value="Anti-sigma-factor_SerPK"/>
</dbReference>
<feature type="domain" description="MEDS" evidence="3">
    <location>
        <begin position="9"/>
        <end position="154"/>
    </location>
</feature>
<feature type="domain" description="Histidine kinase/HSP90-like ATPase" evidence="2">
    <location>
        <begin position="187"/>
        <end position="298"/>
    </location>
</feature>
<dbReference type="EMBL" id="SDPU01000028">
    <property type="protein sequence ID" value="RYU10722.1"/>
    <property type="molecule type" value="Genomic_DNA"/>
</dbReference>
<gene>
    <name evidence="4" type="ORF">ETU37_15825</name>
</gene>
<keyword evidence="4" id="KW-0418">Kinase</keyword>
<dbReference type="CDD" id="cd16936">
    <property type="entry name" value="HATPase_RsbW-like"/>
    <property type="match status" value="1"/>
</dbReference>
<dbReference type="Gene3D" id="3.30.565.10">
    <property type="entry name" value="Histidine kinase-like ATPase, C-terminal domain"/>
    <property type="match status" value="1"/>
</dbReference>
<dbReference type="GO" id="GO:0004674">
    <property type="term" value="F:protein serine/threonine kinase activity"/>
    <property type="evidence" value="ECO:0007669"/>
    <property type="project" value="UniProtKB-KW"/>
</dbReference>
<name>A0A4Q5IX93_9ACTN</name>
<dbReference type="AlphaFoldDB" id="A0A4Q5IX93"/>
<keyword evidence="4" id="KW-0808">Transferase</keyword>
<organism evidence="4 5">
    <name type="scientific">Nocardioides iriomotensis</name>
    <dbReference type="NCBI Taxonomy" id="715784"/>
    <lineage>
        <taxon>Bacteria</taxon>
        <taxon>Bacillati</taxon>
        <taxon>Actinomycetota</taxon>
        <taxon>Actinomycetes</taxon>
        <taxon>Propionibacteriales</taxon>
        <taxon>Nocardioidaceae</taxon>
        <taxon>Nocardioides</taxon>
    </lineage>
</organism>
<evidence type="ECO:0000313" key="4">
    <source>
        <dbReference type="EMBL" id="RYU10722.1"/>
    </source>
</evidence>
<dbReference type="PANTHER" id="PTHR35526:SF3">
    <property type="entry name" value="ANTI-SIGMA-F FACTOR RSBW"/>
    <property type="match status" value="1"/>
</dbReference>
<dbReference type="InterPro" id="IPR047718">
    <property type="entry name" value="RsbA-like_anti_sig"/>
</dbReference>
<keyword evidence="1" id="KW-0723">Serine/threonine-protein kinase</keyword>
<keyword evidence="5" id="KW-1185">Reference proteome</keyword>
<dbReference type="RefSeq" id="WP_129988313.1">
    <property type="nucleotide sequence ID" value="NZ_SDPU01000028.1"/>
</dbReference>
<dbReference type="InterPro" id="IPR036890">
    <property type="entry name" value="HATPase_C_sf"/>
</dbReference>
<proteinExistence type="predicted"/>
<dbReference type="SUPFAM" id="SSF55874">
    <property type="entry name" value="ATPase domain of HSP90 chaperone/DNA topoisomerase II/histidine kinase"/>
    <property type="match status" value="1"/>
</dbReference>
<dbReference type="InterPro" id="IPR003594">
    <property type="entry name" value="HATPase_dom"/>
</dbReference>
<dbReference type="Proteomes" id="UP000291189">
    <property type="component" value="Unassembled WGS sequence"/>
</dbReference>